<dbReference type="InterPro" id="IPR003724">
    <property type="entry name" value="CblAdoTrfase_CobA"/>
</dbReference>
<dbReference type="EMBL" id="PGVD01000091">
    <property type="protein sequence ID" value="PLR88853.1"/>
    <property type="molecule type" value="Genomic_DNA"/>
</dbReference>
<evidence type="ECO:0000313" key="3">
    <source>
        <dbReference type="Proteomes" id="UP000234951"/>
    </source>
</evidence>
<keyword evidence="4" id="KW-1185">Reference proteome</keyword>
<dbReference type="GO" id="GO:0008817">
    <property type="term" value="F:corrinoid adenosyltransferase activity"/>
    <property type="evidence" value="ECO:0007669"/>
    <property type="project" value="InterPro"/>
</dbReference>
<dbReference type="CDD" id="cd00561">
    <property type="entry name" value="CobA_ACA"/>
    <property type="match status" value="1"/>
</dbReference>
<protein>
    <submittedName>
        <fullName evidence="1">Cob(I)yrinic acid a,c-diamide adenosyltransferase</fullName>
    </submittedName>
</protein>
<dbReference type="Proteomes" id="UP000235114">
    <property type="component" value="Unassembled WGS sequence"/>
</dbReference>
<proteinExistence type="predicted"/>
<keyword evidence="1" id="KW-0808">Transferase</keyword>
<dbReference type="AlphaFoldDB" id="A0A2N5GHY3"/>
<dbReference type="GO" id="GO:0005524">
    <property type="term" value="F:ATP binding"/>
    <property type="evidence" value="ECO:0007669"/>
    <property type="project" value="InterPro"/>
</dbReference>
<evidence type="ECO:0000313" key="2">
    <source>
        <dbReference type="EMBL" id="PLR88853.1"/>
    </source>
</evidence>
<dbReference type="PIRSF" id="PIRSF015617">
    <property type="entry name" value="Adensltrnsf_CobA"/>
    <property type="match status" value="1"/>
</dbReference>
<sequence length="185" mass="20659">MEEQAENKKQSGLVLVYTGDGKGKTTAALGLAIRAAGRGKRVLVIQFIKSPQRTYGEKITFDKLGIEIYQTGVGFTWTKTPEEHREALKAAWTFTKEKVLSGQYDVVILDELNNALAIEKFPIHDVLPLQEVIHLIKNRSSQMHLVITGRSAKEEIMACADLVTEMKAVKHYYNEGIPAVKGIEF</sequence>
<dbReference type="Proteomes" id="UP000234951">
    <property type="component" value="Unassembled WGS sequence"/>
</dbReference>
<comment type="caution">
    <text evidence="1">The sequence shown here is derived from an EMBL/GenBank/DDBJ whole genome shotgun (WGS) entry which is preliminary data.</text>
</comment>
<dbReference type="InterPro" id="IPR027417">
    <property type="entry name" value="P-loop_NTPase"/>
</dbReference>
<dbReference type="PANTHER" id="PTHR46638">
    <property type="entry name" value="CORRINOID ADENOSYLTRANSFERASE"/>
    <property type="match status" value="1"/>
</dbReference>
<dbReference type="GO" id="GO:0009236">
    <property type="term" value="P:cobalamin biosynthetic process"/>
    <property type="evidence" value="ECO:0007669"/>
    <property type="project" value="InterPro"/>
</dbReference>
<gene>
    <name evidence="1" type="primary">cobO</name>
    <name evidence="1" type="ORF">CU635_18370</name>
    <name evidence="2" type="ORF">CVD25_22000</name>
</gene>
<dbReference type="RefSeq" id="WP_101578832.1">
    <property type="nucleotide sequence ID" value="NZ_PGVA01000053.1"/>
</dbReference>
<dbReference type="EMBL" id="PGVA01000053">
    <property type="protein sequence ID" value="PLR80392.1"/>
    <property type="molecule type" value="Genomic_DNA"/>
</dbReference>
<name>A0A2N5GHY3_9BACI</name>
<dbReference type="Gene3D" id="3.40.50.300">
    <property type="entry name" value="P-loop containing nucleotide triphosphate hydrolases"/>
    <property type="match status" value="1"/>
</dbReference>
<evidence type="ECO:0000313" key="1">
    <source>
        <dbReference type="EMBL" id="PLR80392.1"/>
    </source>
</evidence>
<organism evidence="1 3">
    <name type="scientific">Bacillus canaveralius</name>
    <dbReference type="NCBI Taxonomy" id="1403243"/>
    <lineage>
        <taxon>Bacteria</taxon>
        <taxon>Bacillati</taxon>
        <taxon>Bacillota</taxon>
        <taxon>Bacilli</taxon>
        <taxon>Bacillales</taxon>
        <taxon>Bacillaceae</taxon>
        <taxon>Bacillus</taxon>
    </lineage>
</organism>
<dbReference type="NCBIfam" id="NF004637">
    <property type="entry name" value="PRK05986.1"/>
    <property type="match status" value="1"/>
</dbReference>
<dbReference type="OrthoDB" id="9810309at2"/>
<dbReference type="Pfam" id="PF02572">
    <property type="entry name" value="CobA_CobO_BtuR"/>
    <property type="match status" value="1"/>
</dbReference>
<dbReference type="NCBIfam" id="TIGR00708">
    <property type="entry name" value="cobA"/>
    <property type="match status" value="1"/>
</dbReference>
<dbReference type="PANTHER" id="PTHR46638:SF1">
    <property type="entry name" value="CORRINOID ADENOSYLTRANSFERASE"/>
    <property type="match status" value="1"/>
</dbReference>
<accession>A0A2N5GHY3</accession>
<evidence type="ECO:0000313" key="4">
    <source>
        <dbReference type="Proteomes" id="UP000235114"/>
    </source>
</evidence>
<reference evidence="2 4" key="2">
    <citation type="submission" date="2017-12" db="EMBL/GenBank/DDBJ databases">
        <title>Comparative Functional Genomics of Dry Heat Resistant strains isolated from the Viking Spacecraft.</title>
        <authorList>
            <person name="Seuylemezian A."/>
            <person name="Cooper K."/>
            <person name="Vaishampayan P."/>
        </authorList>
    </citation>
    <scope>NUCLEOTIDE SEQUENCE [LARGE SCALE GENOMIC DNA]</scope>
    <source>
        <strain evidence="2 4">ATCC 29669</strain>
    </source>
</reference>
<reference evidence="1 3" key="1">
    <citation type="submission" date="2017-11" db="EMBL/GenBank/DDBJ databases">
        <title>Comparitive Functional Genomics of Dry Heat Resistant strains isolated from the Viking Spacecraft.</title>
        <authorList>
            <person name="Seuylemezian A."/>
            <person name="Cooper K."/>
            <person name="Vaishampayan P."/>
        </authorList>
    </citation>
    <scope>NUCLEOTIDE SEQUENCE [LARGE SCALE GENOMIC DNA]</scope>
    <source>
        <strain evidence="1 3">M4.6</strain>
    </source>
</reference>
<dbReference type="SUPFAM" id="SSF52540">
    <property type="entry name" value="P-loop containing nucleoside triphosphate hydrolases"/>
    <property type="match status" value="1"/>
</dbReference>